<proteinExistence type="predicted"/>
<feature type="coiled-coil region" evidence="1">
    <location>
        <begin position="309"/>
        <end position="378"/>
    </location>
</feature>
<reference evidence="3" key="1">
    <citation type="journal article" date="2015" name="Proc. Natl. Acad. Sci. U.S.A.">
        <title>Genome sequence of the Asian Tiger mosquito, Aedes albopictus, reveals insights into its biology, genetics, and evolution.</title>
        <authorList>
            <person name="Chen X.G."/>
            <person name="Jiang X."/>
            <person name="Gu J."/>
            <person name="Xu M."/>
            <person name="Wu Y."/>
            <person name="Deng Y."/>
            <person name="Zhang C."/>
            <person name="Bonizzoni M."/>
            <person name="Dermauw W."/>
            <person name="Vontas J."/>
            <person name="Armbruster P."/>
            <person name="Huang X."/>
            <person name="Yang Y."/>
            <person name="Zhang H."/>
            <person name="He W."/>
            <person name="Peng H."/>
            <person name="Liu Y."/>
            <person name="Wu K."/>
            <person name="Chen J."/>
            <person name="Lirakis M."/>
            <person name="Topalis P."/>
            <person name="Van Leeuwen T."/>
            <person name="Hall A.B."/>
            <person name="Jiang X."/>
            <person name="Thorpe C."/>
            <person name="Mueller R.L."/>
            <person name="Sun C."/>
            <person name="Waterhouse R.M."/>
            <person name="Yan G."/>
            <person name="Tu Z.J."/>
            <person name="Fang X."/>
            <person name="James A.A."/>
        </authorList>
    </citation>
    <scope>NUCLEOTIDE SEQUENCE [LARGE SCALE GENOMIC DNA]</scope>
    <source>
        <strain evidence="3">Foshan</strain>
    </source>
</reference>
<dbReference type="Proteomes" id="UP000069940">
    <property type="component" value="Unassembled WGS sequence"/>
</dbReference>
<dbReference type="InterPro" id="IPR033192">
    <property type="entry name" value="ODAD3"/>
</dbReference>
<dbReference type="RefSeq" id="XP_029732991.2">
    <property type="nucleotide sequence ID" value="XM_029877131.2"/>
</dbReference>
<accession>A0ABM1ZCF4</accession>
<dbReference type="GeneID" id="109406264"/>
<evidence type="ECO:0000256" key="1">
    <source>
        <dbReference type="SAM" id="Coils"/>
    </source>
</evidence>
<reference evidence="2" key="2">
    <citation type="submission" date="2025-05" db="UniProtKB">
        <authorList>
            <consortium name="EnsemblMetazoa"/>
        </authorList>
    </citation>
    <scope>IDENTIFICATION</scope>
    <source>
        <strain evidence="2">Foshan</strain>
    </source>
</reference>
<keyword evidence="1" id="KW-0175">Coiled coil</keyword>
<name>A0ABM1ZCF4_AEDAL</name>
<sequence>MAAKQEFFNPKTGENHGIFGYKYLKFHRMRDPKWTAGDKMIQYVGITKIYDRDRKLQGLKTIMARKHKQQYTRRVNKLLKDDTGYLHVANVGDAQRIKNIFQGHYEMQKAYHPLMIENIVEKIDQRTFAKRKALDRLVHRYKTLTDSYEKELIKVSELQDRTKFMDPQELYEEIEAKSYELELRHCGTRIRTADAINRAYNEIIRTMLKDSIYYDPVLSALQEDLTEQNRFIQKTRNTGIPTMKNVQSLQHEFEDIDRKTSKELTDRFNALMEHREILNSNNRRVKSLVRRDSDFDVNSSRYDRDTCSMADLKIQMDEIEKILKQLKNATSCGNPKEIYPRVKQQIRDSEKMKKNMEKREHQRNIAQIEADIADMCHDELANDFTPDEIRRIDNYRKLEEKINTEKAKQKVLLGNKADLKDTTNMLKSAFQHILDVLRNMENGMTTASKPETANPNDSILDLPFLDFNQAMKNPPPKLFEGDLQSFISKAKYKISNLMNIYRDVDLTAKQELLNMEYQSNILKEYNEQNLKSMKDIGKSIMEGIVIDDPNVYSRKQIKAISANIVEKNMKRED</sequence>
<evidence type="ECO:0000313" key="3">
    <source>
        <dbReference type="Proteomes" id="UP000069940"/>
    </source>
</evidence>
<evidence type="ECO:0000313" key="2">
    <source>
        <dbReference type="EnsemblMetazoa" id="AALFPA23_017179.P25050"/>
    </source>
</evidence>
<dbReference type="EnsemblMetazoa" id="AALFPA23_017179.R25050">
    <property type="protein sequence ID" value="AALFPA23_017179.P25050"/>
    <property type="gene ID" value="AALFPA23_017179"/>
</dbReference>
<keyword evidence="3" id="KW-1185">Reference proteome</keyword>
<organism evidence="2 3">
    <name type="scientific">Aedes albopictus</name>
    <name type="common">Asian tiger mosquito</name>
    <name type="synonym">Stegomyia albopicta</name>
    <dbReference type="NCBI Taxonomy" id="7160"/>
    <lineage>
        <taxon>Eukaryota</taxon>
        <taxon>Metazoa</taxon>
        <taxon>Ecdysozoa</taxon>
        <taxon>Arthropoda</taxon>
        <taxon>Hexapoda</taxon>
        <taxon>Insecta</taxon>
        <taxon>Pterygota</taxon>
        <taxon>Neoptera</taxon>
        <taxon>Endopterygota</taxon>
        <taxon>Diptera</taxon>
        <taxon>Nematocera</taxon>
        <taxon>Culicoidea</taxon>
        <taxon>Culicidae</taxon>
        <taxon>Culicinae</taxon>
        <taxon>Aedini</taxon>
        <taxon>Aedes</taxon>
        <taxon>Stegomyia</taxon>
    </lineage>
</organism>
<protein>
    <submittedName>
        <fullName evidence="2">Uncharacterized protein</fullName>
    </submittedName>
</protein>
<dbReference type="PANTHER" id="PTHR46518:SF1">
    <property type="entry name" value="OUTER DYNEIN ARM-DOCKING COMPLEX SUBUNIT 3"/>
    <property type="match status" value="1"/>
</dbReference>
<dbReference type="PANTHER" id="PTHR46518">
    <property type="entry name" value="COILED-COIL DOMAIN-CONTAINING PROTEIN 151"/>
    <property type="match status" value="1"/>
</dbReference>